<evidence type="ECO:0000256" key="3">
    <source>
        <dbReference type="ARBA" id="ARBA00023163"/>
    </source>
</evidence>
<dbReference type="Proteomes" id="UP000533598">
    <property type="component" value="Unassembled WGS sequence"/>
</dbReference>
<organism evidence="5 6">
    <name type="scientific">Crossiella cryophila</name>
    <dbReference type="NCBI Taxonomy" id="43355"/>
    <lineage>
        <taxon>Bacteria</taxon>
        <taxon>Bacillati</taxon>
        <taxon>Actinomycetota</taxon>
        <taxon>Actinomycetes</taxon>
        <taxon>Pseudonocardiales</taxon>
        <taxon>Pseudonocardiaceae</taxon>
        <taxon>Crossiella</taxon>
    </lineage>
</organism>
<keyword evidence="6" id="KW-1185">Reference proteome</keyword>
<dbReference type="InterPro" id="IPR036390">
    <property type="entry name" value="WH_DNA-bd_sf"/>
</dbReference>
<dbReference type="RefSeq" id="WP_185008872.1">
    <property type="nucleotide sequence ID" value="NZ_BAAAUI010000034.1"/>
</dbReference>
<evidence type="ECO:0000256" key="1">
    <source>
        <dbReference type="ARBA" id="ARBA00023015"/>
    </source>
</evidence>
<dbReference type="PANTHER" id="PTHR33204">
    <property type="entry name" value="TRANSCRIPTIONAL REGULATOR, MARR FAMILY"/>
    <property type="match status" value="1"/>
</dbReference>
<reference evidence="5 6" key="1">
    <citation type="submission" date="2020-08" db="EMBL/GenBank/DDBJ databases">
        <title>Sequencing the genomes of 1000 actinobacteria strains.</title>
        <authorList>
            <person name="Klenk H.-P."/>
        </authorList>
    </citation>
    <scope>NUCLEOTIDE SEQUENCE [LARGE SCALE GENOMIC DNA]</scope>
    <source>
        <strain evidence="5 6">DSM 44230</strain>
    </source>
</reference>
<evidence type="ECO:0000259" key="4">
    <source>
        <dbReference type="PROSITE" id="PS51118"/>
    </source>
</evidence>
<evidence type="ECO:0000313" key="6">
    <source>
        <dbReference type="Proteomes" id="UP000533598"/>
    </source>
</evidence>
<dbReference type="EMBL" id="JACHMH010000001">
    <property type="protein sequence ID" value="MBB4681936.1"/>
    <property type="molecule type" value="Genomic_DNA"/>
</dbReference>
<protein>
    <submittedName>
        <fullName evidence="5">DNA-binding HxlR family transcriptional regulator</fullName>
    </submittedName>
</protein>
<evidence type="ECO:0000256" key="2">
    <source>
        <dbReference type="ARBA" id="ARBA00023125"/>
    </source>
</evidence>
<comment type="caution">
    <text evidence="5">The sequence shown here is derived from an EMBL/GenBank/DDBJ whole genome shotgun (WGS) entry which is preliminary data.</text>
</comment>
<gene>
    <name evidence="5" type="ORF">HNR67_008054</name>
</gene>
<dbReference type="Gene3D" id="1.10.10.10">
    <property type="entry name" value="Winged helix-like DNA-binding domain superfamily/Winged helix DNA-binding domain"/>
    <property type="match status" value="1"/>
</dbReference>
<keyword evidence="3" id="KW-0804">Transcription</keyword>
<evidence type="ECO:0000313" key="5">
    <source>
        <dbReference type="EMBL" id="MBB4681936.1"/>
    </source>
</evidence>
<dbReference type="GO" id="GO:0003677">
    <property type="term" value="F:DNA binding"/>
    <property type="evidence" value="ECO:0007669"/>
    <property type="project" value="UniProtKB-KW"/>
</dbReference>
<proteinExistence type="predicted"/>
<accession>A0A7W7FWW1</accession>
<dbReference type="InterPro" id="IPR002577">
    <property type="entry name" value="HTH_HxlR"/>
</dbReference>
<dbReference type="PROSITE" id="PS51118">
    <property type="entry name" value="HTH_HXLR"/>
    <property type="match status" value="1"/>
</dbReference>
<dbReference type="AlphaFoldDB" id="A0A7W7FWW1"/>
<keyword evidence="2 5" id="KW-0238">DNA-binding</keyword>
<name>A0A7W7FWW1_9PSEU</name>
<dbReference type="Pfam" id="PF01638">
    <property type="entry name" value="HxlR"/>
    <property type="match status" value="1"/>
</dbReference>
<dbReference type="SUPFAM" id="SSF46785">
    <property type="entry name" value="Winged helix' DNA-binding domain"/>
    <property type="match status" value="1"/>
</dbReference>
<dbReference type="InterPro" id="IPR036388">
    <property type="entry name" value="WH-like_DNA-bd_sf"/>
</dbReference>
<dbReference type="PANTHER" id="PTHR33204:SF37">
    <property type="entry name" value="HTH-TYPE TRANSCRIPTIONAL REGULATOR YODB"/>
    <property type="match status" value="1"/>
</dbReference>
<feature type="domain" description="HTH hxlR-type" evidence="4">
    <location>
        <begin position="8"/>
        <end position="107"/>
    </location>
</feature>
<sequence length="139" mass="15440">MDQITPYCPQFQDAMEVLGRRWTGAIVRAMLAGRTRFSELTETIPDLTDRLLSIRLKELESEGIVTRHVEPTRPVRIEYRLTDKGRELADVVILLGDWAHRHAPPEVQAQYAAMKAAQAASEAAARSAESATAAPVNQT</sequence>
<keyword evidence="1" id="KW-0805">Transcription regulation</keyword>